<comment type="caution">
    <text evidence="5">The sequence shown here is derived from an EMBL/GenBank/DDBJ whole genome shotgun (WGS) entry which is preliminary data.</text>
</comment>
<dbReference type="PRINTS" id="PR00301">
    <property type="entry name" value="HEATSHOCK70"/>
</dbReference>
<accession>A0A2A2LF66</accession>
<evidence type="ECO:0000313" key="6">
    <source>
        <dbReference type="Proteomes" id="UP000218231"/>
    </source>
</evidence>
<dbReference type="PANTHER" id="PTHR19375">
    <property type="entry name" value="HEAT SHOCK PROTEIN 70KDA"/>
    <property type="match status" value="1"/>
</dbReference>
<dbReference type="Gene3D" id="2.60.34.10">
    <property type="entry name" value="Substrate Binding Domain Of DNAk, Chain A, domain 1"/>
    <property type="match status" value="1"/>
</dbReference>
<dbReference type="SUPFAM" id="SSF100920">
    <property type="entry name" value="Heat shock protein 70kD (HSP70), peptide-binding domain"/>
    <property type="match status" value="1"/>
</dbReference>
<dbReference type="FunFam" id="3.30.30.30:FF:000001">
    <property type="entry name" value="heat shock 70 kDa protein-like"/>
    <property type="match status" value="1"/>
</dbReference>
<keyword evidence="3 4" id="KW-0067">ATP-binding</keyword>
<evidence type="ECO:0000256" key="2">
    <source>
        <dbReference type="ARBA" id="ARBA00022741"/>
    </source>
</evidence>
<dbReference type="InterPro" id="IPR029047">
    <property type="entry name" value="HSP70_peptide-bd_sf"/>
</dbReference>
<dbReference type="Gene3D" id="3.30.30.30">
    <property type="match status" value="1"/>
</dbReference>
<comment type="similarity">
    <text evidence="1 4">Belongs to the heat shock protein 70 family.</text>
</comment>
<dbReference type="Pfam" id="PF00012">
    <property type="entry name" value="HSP70"/>
    <property type="match status" value="1"/>
</dbReference>
<reference evidence="5 6" key="1">
    <citation type="journal article" date="2017" name="Curr. Biol.">
        <title>Genome architecture and evolution of a unichromosomal asexual nematode.</title>
        <authorList>
            <person name="Fradin H."/>
            <person name="Zegar C."/>
            <person name="Gutwein M."/>
            <person name="Lucas J."/>
            <person name="Kovtun M."/>
            <person name="Corcoran D."/>
            <person name="Baugh L.R."/>
            <person name="Kiontke K."/>
            <person name="Gunsalus K."/>
            <person name="Fitch D.H."/>
            <person name="Piano F."/>
        </authorList>
    </citation>
    <scope>NUCLEOTIDE SEQUENCE [LARGE SCALE GENOMIC DNA]</scope>
    <source>
        <strain evidence="5">PF1309</strain>
    </source>
</reference>
<dbReference type="Gene3D" id="3.90.640.10">
    <property type="entry name" value="Actin, Chain A, domain 4"/>
    <property type="match status" value="1"/>
</dbReference>
<keyword evidence="2 4" id="KW-0547">Nucleotide-binding</keyword>
<dbReference type="InterPro" id="IPR013126">
    <property type="entry name" value="Hsp_70_fam"/>
</dbReference>
<dbReference type="OrthoDB" id="6718630at2759"/>
<keyword evidence="6" id="KW-1185">Reference proteome</keyword>
<protein>
    <submittedName>
        <fullName evidence="5">Uncharacterized protein</fullName>
    </submittedName>
</protein>
<dbReference type="GO" id="GO:0006950">
    <property type="term" value="P:response to stress"/>
    <property type="evidence" value="ECO:0007669"/>
    <property type="project" value="UniProtKB-ARBA"/>
</dbReference>
<sequence length="606" mass="68346">MLILGRNTTPSWVLFDSGVVLIGDAAINAPNTGKNLIYDSKRIIGRQFDDEVVTNVRKKWSFEIVRERNLPSQGKAMIKIDEFGRNRLLSPEEVSAELLKGMKSYAETYLGGESVTNAVITVPAYFDTRQRAATKEAAELAGLNVLRLLTEPTAAAIALAMKSRQANRTILVYDLGGGTFDVSVGKIIDGELKILGINGDTHLGGEDFDEMIVSDYIAKFEVEHRVRFPTDNVLRRRLRNLCREAKENMAGMKAEQKIDMTVSINNTNYTYEYSIDRDKFYAMCGPSFLGTMGVLDGALNTAKLQPNQINDILLVGGSTRIPWIKELIRQKFPKSEILQCVNPDEAVAIGAAILASQLDNNYVLPSSILQENDNIQNMNNRTNYAAAFMRLDIHEAMPLSIGMELRYGLVKIVIPRGTIYPCKQTLETGTVADNQSHFVAEIYEGERARTKDNIKIGAIKMHDLQQVPRGSRHITTFEIDGNGIIHVSHLEECSNRNENLQITFDGPKKTSTDIARYVTDAIVHEQEDNLFREICDLRRRIDTYLHSEKNRLTLNQNKLPQPRIGAALDLIDRTLLWLELVEEDRDEIHRRFNEFKSDLEAIERGR</sequence>
<dbReference type="CDD" id="cd24028">
    <property type="entry name" value="ASKHA_NBD_HSP70_HSPA1-like"/>
    <property type="match status" value="1"/>
</dbReference>
<dbReference type="GO" id="GO:0140662">
    <property type="term" value="F:ATP-dependent protein folding chaperone"/>
    <property type="evidence" value="ECO:0007669"/>
    <property type="project" value="InterPro"/>
</dbReference>
<evidence type="ECO:0000256" key="1">
    <source>
        <dbReference type="ARBA" id="ARBA00007381"/>
    </source>
</evidence>
<dbReference type="InterPro" id="IPR018181">
    <property type="entry name" value="Heat_shock_70_CS"/>
</dbReference>
<evidence type="ECO:0000313" key="5">
    <source>
        <dbReference type="EMBL" id="PAV84809.1"/>
    </source>
</evidence>
<dbReference type="AlphaFoldDB" id="A0A2A2LF66"/>
<dbReference type="EMBL" id="LIAE01006816">
    <property type="protein sequence ID" value="PAV84809.1"/>
    <property type="molecule type" value="Genomic_DNA"/>
</dbReference>
<dbReference type="PROSITE" id="PS01036">
    <property type="entry name" value="HSP70_3"/>
    <property type="match status" value="1"/>
</dbReference>
<dbReference type="InterPro" id="IPR043129">
    <property type="entry name" value="ATPase_NBD"/>
</dbReference>
<evidence type="ECO:0000256" key="3">
    <source>
        <dbReference type="ARBA" id="ARBA00022840"/>
    </source>
</evidence>
<name>A0A2A2LF66_9BILA</name>
<organism evidence="5 6">
    <name type="scientific">Diploscapter pachys</name>
    <dbReference type="NCBI Taxonomy" id="2018661"/>
    <lineage>
        <taxon>Eukaryota</taxon>
        <taxon>Metazoa</taxon>
        <taxon>Ecdysozoa</taxon>
        <taxon>Nematoda</taxon>
        <taxon>Chromadorea</taxon>
        <taxon>Rhabditida</taxon>
        <taxon>Rhabditina</taxon>
        <taxon>Rhabditomorpha</taxon>
        <taxon>Rhabditoidea</taxon>
        <taxon>Rhabditidae</taxon>
        <taxon>Diploscapter</taxon>
    </lineage>
</organism>
<dbReference type="STRING" id="2018661.A0A2A2LF66"/>
<gene>
    <name evidence="5" type="ORF">WR25_10080</name>
</gene>
<dbReference type="SUPFAM" id="SSF53067">
    <property type="entry name" value="Actin-like ATPase domain"/>
    <property type="match status" value="2"/>
</dbReference>
<dbReference type="Gene3D" id="3.30.420.40">
    <property type="match status" value="2"/>
</dbReference>
<dbReference type="GO" id="GO:0005524">
    <property type="term" value="F:ATP binding"/>
    <property type="evidence" value="ECO:0007669"/>
    <property type="project" value="UniProtKB-KW"/>
</dbReference>
<dbReference type="Proteomes" id="UP000218231">
    <property type="component" value="Unassembled WGS sequence"/>
</dbReference>
<proteinExistence type="inferred from homology"/>
<evidence type="ECO:0000256" key="4">
    <source>
        <dbReference type="RuleBase" id="RU003322"/>
    </source>
</evidence>